<dbReference type="SUPFAM" id="SSF51735">
    <property type="entry name" value="NAD(P)-binding Rossmann-fold domains"/>
    <property type="match status" value="1"/>
</dbReference>
<dbReference type="Pfam" id="PF22725">
    <property type="entry name" value="GFO_IDH_MocA_C3"/>
    <property type="match status" value="1"/>
</dbReference>
<dbReference type="RefSeq" id="WP_092426687.1">
    <property type="nucleotide sequence ID" value="NZ_FPCK01000004.1"/>
</dbReference>
<dbReference type="Gene3D" id="3.30.360.10">
    <property type="entry name" value="Dihydrodipicolinate Reductase, domain 2"/>
    <property type="match status" value="1"/>
</dbReference>
<dbReference type="STRING" id="429728.SAMN05216456_3425"/>
<dbReference type="Proteomes" id="UP000199074">
    <property type="component" value="Unassembled WGS sequence"/>
</dbReference>
<dbReference type="InterPro" id="IPR055170">
    <property type="entry name" value="GFO_IDH_MocA-like_dom"/>
</dbReference>
<evidence type="ECO:0000313" key="4">
    <source>
        <dbReference type="EMBL" id="SFV38418.1"/>
    </source>
</evidence>
<feature type="domain" description="Gfo/Idh/MocA-like oxidoreductase N-terminal" evidence="2">
    <location>
        <begin position="3"/>
        <end position="126"/>
    </location>
</feature>
<protein>
    <submittedName>
        <fullName evidence="4">Predicted dehydrogenase</fullName>
    </submittedName>
</protein>
<keyword evidence="1" id="KW-0560">Oxidoreductase</keyword>
<keyword evidence="5" id="KW-1185">Reference proteome</keyword>
<reference evidence="4 5" key="1">
    <citation type="submission" date="2016-10" db="EMBL/GenBank/DDBJ databases">
        <authorList>
            <person name="de Groot N.N."/>
        </authorList>
    </citation>
    <scope>NUCLEOTIDE SEQUENCE [LARGE SCALE GENOMIC DNA]</scope>
    <source>
        <strain evidence="4 5">IPL20</strain>
    </source>
</reference>
<dbReference type="PANTHER" id="PTHR43818">
    <property type="entry name" value="BCDNA.GH03377"/>
    <property type="match status" value="1"/>
</dbReference>
<accession>A0A1I7NV03</accession>
<dbReference type="AlphaFoldDB" id="A0A1I7NV03"/>
<evidence type="ECO:0000313" key="5">
    <source>
        <dbReference type="Proteomes" id="UP000199074"/>
    </source>
</evidence>
<dbReference type="InterPro" id="IPR000683">
    <property type="entry name" value="Gfo/Idh/MocA-like_OxRdtase_N"/>
</dbReference>
<evidence type="ECO:0000259" key="3">
    <source>
        <dbReference type="Pfam" id="PF22725"/>
    </source>
</evidence>
<dbReference type="OrthoDB" id="9800252at2"/>
<name>A0A1I7NV03_9HYPH</name>
<dbReference type="EMBL" id="FPCK01000004">
    <property type="protein sequence ID" value="SFV38418.1"/>
    <property type="molecule type" value="Genomic_DNA"/>
</dbReference>
<dbReference type="Gene3D" id="3.40.50.720">
    <property type="entry name" value="NAD(P)-binding Rossmann-like Domain"/>
    <property type="match status" value="1"/>
</dbReference>
<feature type="domain" description="GFO/IDH/MocA-like oxidoreductase" evidence="3">
    <location>
        <begin position="136"/>
        <end position="256"/>
    </location>
</feature>
<dbReference type="InterPro" id="IPR036291">
    <property type="entry name" value="NAD(P)-bd_dom_sf"/>
</dbReference>
<organism evidence="4 5">
    <name type="scientific">Devosia crocina</name>
    <dbReference type="NCBI Taxonomy" id="429728"/>
    <lineage>
        <taxon>Bacteria</taxon>
        <taxon>Pseudomonadati</taxon>
        <taxon>Pseudomonadota</taxon>
        <taxon>Alphaproteobacteria</taxon>
        <taxon>Hyphomicrobiales</taxon>
        <taxon>Devosiaceae</taxon>
        <taxon>Devosia</taxon>
    </lineage>
</organism>
<evidence type="ECO:0000256" key="1">
    <source>
        <dbReference type="ARBA" id="ARBA00023002"/>
    </source>
</evidence>
<dbReference type="Pfam" id="PF01408">
    <property type="entry name" value="GFO_IDH_MocA"/>
    <property type="match status" value="1"/>
</dbReference>
<sequence length="348" mass="37210">MVFRAVLAGCGGMSRGWLSALSEHPLLVGRVKVVGLVDLDLSLAEARAAEFGLTGAVCGTDLEAVLAETRPDLLFDVVVPPARAGVVETGLRHACHVLSEKPMATSLAEGRALIAAARSAGRIHAVVQNRRFIAGVRRIRSLIESGAIGELASLNCDFFIGAHFGGFREDMDNVLLLDMAIHTLDAARFMSGKVPQAVYCLETNPPGSWYRHGAAANAIFEFSDNVVFNYRGSWAAEGANTSWESQWRIVGSKGTVLWDGEDRFEARVVAGDTGFFRDLTDIAVPSPAEDSQTHGHASVLANFLDAIEAGRQPETASTDNIKSLAMVFAAIESARTGQRVTIDQGQSN</sequence>
<dbReference type="InterPro" id="IPR050463">
    <property type="entry name" value="Gfo/Idh/MocA_oxidrdct_glycsds"/>
</dbReference>
<dbReference type="GO" id="GO:0000166">
    <property type="term" value="F:nucleotide binding"/>
    <property type="evidence" value="ECO:0007669"/>
    <property type="project" value="InterPro"/>
</dbReference>
<dbReference type="SUPFAM" id="SSF55347">
    <property type="entry name" value="Glyceraldehyde-3-phosphate dehydrogenase-like, C-terminal domain"/>
    <property type="match status" value="1"/>
</dbReference>
<dbReference type="PANTHER" id="PTHR43818:SF11">
    <property type="entry name" value="BCDNA.GH03377"/>
    <property type="match status" value="1"/>
</dbReference>
<dbReference type="GO" id="GO:0016491">
    <property type="term" value="F:oxidoreductase activity"/>
    <property type="evidence" value="ECO:0007669"/>
    <property type="project" value="UniProtKB-KW"/>
</dbReference>
<gene>
    <name evidence="4" type="ORF">SAMN05216456_3425</name>
</gene>
<evidence type="ECO:0000259" key="2">
    <source>
        <dbReference type="Pfam" id="PF01408"/>
    </source>
</evidence>
<proteinExistence type="predicted"/>